<reference evidence="2 3" key="1">
    <citation type="submission" date="2016-10" db="EMBL/GenBank/DDBJ databases">
        <title>Pseudoalteromonas amylolytica sp. nov., isolated from the surface seawater.</title>
        <authorList>
            <person name="Wu Y.-H."/>
            <person name="Cheng H."/>
            <person name="Jin X.-B."/>
            <person name="Wang C.-S."/>
            <person name="Xu X.-W."/>
        </authorList>
    </citation>
    <scope>NUCLEOTIDE SEQUENCE [LARGE SCALE GENOMIC DNA]</scope>
    <source>
        <strain evidence="2 3">JCM 12483</strain>
    </source>
</reference>
<dbReference type="PANTHER" id="PTHR43233:SF1">
    <property type="entry name" value="FAMILY N-ACETYLTRANSFERASE, PUTATIVE (AFU_ORTHOLOGUE AFUA_6G03350)-RELATED"/>
    <property type="match status" value="1"/>
</dbReference>
<accession>A0A1S1N892</accession>
<evidence type="ECO:0000313" key="3">
    <source>
        <dbReference type="Proteomes" id="UP000180253"/>
    </source>
</evidence>
<keyword evidence="3" id="KW-1185">Reference proteome</keyword>
<dbReference type="InterPro" id="IPR053144">
    <property type="entry name" value="Acetyltransferase_Butenolide"/>
</dbReference>
<sequence>MQVNVTSDSLLILSYLDDIHEYLSQSYWAESIPKPLLKKALDNSVCFAIIDPKEGLMAFARMVTDKATFGYLADVFVRQPFRGQGLSKRLMEAVIAHPDLQGLRRTMLVTRDAHALYEQFGFKSLTDAHPFMQIAVPDIYKQNL</sequence>
<organism evidence="2 3">
    <name type="scientific">Pseudoalteromonas byunsanensis</name>
    <dbReference type="NCBI Taxonomy" id="327939"/>
    <lineage>
        <taxon>Bacteria</taxon>
        <taxon>Pseudomonadati</taxon>
        <taxon>Pseudomonadota</taxon>
        <taxon>Gammaproteobacteria</taxon>
        <taxon>Alteromonadales</taxon>
        <taxon>Pseudoalteromonadaceae</taxon>
        <taxon>Pseudoalteromonas</taxon>
    </lineage>
</organism>
<dbReference type="RefSeq" id="WP_070991446.1">
    <property type="nucleotide sequence ID" value="NZ_CBCSHD010000001.1"/>
</dbReference>
<dbReference type="AlphaFoldDB" id="A0A1S1N892"/>
<dbReference type="Pfam" id="PF00583">
    <property type="entry name" value="Acetyltransf_1"/>
    <property type="match status" value="1"/>
</dbReference>
<proteinExistence type="predicted"/>
<dbReference type="InterPro" id="IPR016181">
    <property type="entry name" value="Acyl_CoA_acyltransferase"/>
</dbReference>
<protein>
    <submittedName>
        <fullName evidence="2">GNAT family N-acetyltransferase</fullName>
    </submittedName>
</protein>
<gene>
    <name evidence="2" type="ORF">BIW53_08635</name>
</gene>
<dbReference type="CDD" id="cd04301">
    <property type="entry name" value="NAT_SF"/>
    <property type="match status" value="1"/>
</dbReference>
<keyword evidence="2" id="KW-0808">Transferase</keyword>
<dbReference type="EMBL" id="MNAN01000028">
    <property type="protein sequence ID" value="OHU95876.1"/>
    <property type="molecule type" value="Genomic_DNA"/>
</dbReference>
<dbReference type="InterPro" id="IPR000182">
    <property type="entry name" value="GNAT_dom"/>
</dbReference>
<dbReference type="STRING" id="327939.BIW53_08635"/>
<comment type="caution">
    <text evidence="2">The sequence shown here is derived from an EMBL/GenBank/DDBJ whole genome shotgun (WGS) entry which is preliminary data.</text>
</comment>
<dbReference type="GO" id="GO:0016747">
    <property type="term" value="F:acyltransferase activity, transferring groups other than amino-acyl groups"/>
    <property type="evidence" value="ECO:0007669"/>
    <property type="project" value="InterPro"/>
</dbReference>
<evidence type="ECO:0000259" key="1">
    <source>
        <dbReference type="PROSITE" id="PS51186"/>
    </source>
</evidence>
<dbReference type="Gene3D" id="3.40.630.30">
    <property type="match status" value="1"/>
</dbReference>
<name>A0A1S1N892_9GAMM</name>
<feature type="domain" description="N-acetyltransferase" evidence="1">
    <location>
        <begin position="1"/>
        <end position="137"/>
    </location>
</feature>
<dbReference type="Proteomes" id="UP000180253">
    <property type="component" value="Unassembled WGS sequence"/>
</dbReference>
<dbReference type="SUPFAM" id="SSF55729">
    <property type="entry name" value="Acyl-CoA N-acyltransferases (Nat)"/>
    <property type="match status" value="1"/>
</dbReference>
<evidence type="ECO:0000313" key="2">
    <source>
        <dbReference type="EMBL" id="OHU95876.1"/>
    </source>
</evidence>
<dbReference type="PANTHER" id="PTHR43233">
    <property type="entry name" value="FAMILY N-ACETYLTRANSFERASE, PUTATIVE (AFU_ORTHOLOGUE AFUA_6G03350)-RELATED"/>
    <property type="match status" value="1"/>
</dbReference>
<dbReference type="PROSITE" id="PS51186">
    <property type="entry name" value="GNAT"/>
    <property type="match status" value="1"/>
</dbReference>
<dbReference type="OrthoDB" id="3216107at2"/>